<reference evidence="2 3" key="1">
    <citation type="submission" date="2016-09" db="EMBL/GenBank/DDBJ databases">
        <authorList>
            <consortium name="Pathogen Informatics"/>
            <person name="Sun Q."/>
            <person name="Inoue M."/>
        </authorList>
    </citation>
    <scope>NUCLEOTIDE SEQUENCE [LARGE SCALE GENOMIC DNA]</scope>
</reference>
<evidence type="ECO:0000256" key="1">
    <source>
        <dbReference type="SAM" id="Phobius"/>
    </source>
</evidence>
<keyword evidence="1" id="KW-1133">Transmembrane helix</keyword>
<evidence type="ECO:0000313" key="2">
    <source>
        <dbReference type="EMBL" id="SOV10171.1"/>
    </source>
</evidence>
<protein>
    <submittedName>
        <fullName evidence="2">Hypotetical protein</fullName>
    </submittedName>
</protein>
<evidence type="ECO:0000313" key="3">
    <source>
        <dbReference type="Proteomes" id="UP000831156"/>
    </source>
</evidence>
<organism evidence="2 3">
    <name type="scientific">Plasmodium gaboni</name>
    <dbReference type="NCBI Taxonomy" id="647221"/>
    <lineage>
        <taxon>Eukaryota</taxon>
        <taxon>Sar</taxon>
        <taxon>Alveolata</taxon>
        <taxon>Apicomplexa</taxon>
        <taxon>Aconoidasida</taxon>
        <taxon>Haemosporida</taxon>
        <taxon>Plasmodiidae</taxon>
        <taxon>Plasmodium</taxon>
        <taxon>Plasmodium (Laverania)</taxon>
    </lineage>
</organism>
<accession>A0ABY1UGK6</accession>
<keyword evidence="1" id="KW-0812">Transmembrane</keyword>
<name>A0ABY1UGK6_9APIC</name>
<keyword evidence="3" id="KW-1185">Reference proteome</keyword>
<gene>
    <name evidence="2" type="ORF">PGABG01_0111200</name>
</gene>
<sequence>MKFELLKSYNQQPSQTIILHPNENSYLIKPIQTIKHIEIYMREKKKKMMSIYVDTNGSSSSSKENRDNDDDDDYHHVLKIKKRIIKHIIIYMRKKDICVHKKKKDGMIEKEIKKKNMLSYLSDNKNDEEDELTKYLMKYMEIIDTKKMTNTNNRIIHFFINIRNKYLENKKKYGIYKRVVRMIIILIISLVPIIFNGCMCVSLGVTILYYALLIIFYILFDRYLKKYILNIINTSVQIYSANGPYK</sequence>
<proteinExistence type="predicted"/>
<dbReference type="Proteomes" id="UP000831156">
    <property type="component" value="Chromosome 1"/>
</dbReference>
<dbReference type="EMBL" id="LT969424">
    <property type="protein sequence ID" value="SOV10171.1"/>
    <property type="molecule type" value="Genomic_DNA"/>
</dbReference>
<keyword evidence="1" id="KW-0472">Membrane</keyword>
<feature type="transmembrane region" description="Helical" evidence="1">
    <location>
        <begin position="201"/>
        <end position="220"/>
    </location>
</feature>
<feature type="transmembrane region" description="Helical" evidence="1">
    <location>
        <begin position="179"/>
        <end position="195"/>
    </location>
</feature>